<keyword evidence="1" id="KW-1133">Transmembrane helix</keyword>
<proteinExistence type="predicted"/>
<evidence type="ECO:0000313" key="2">
    <source>
        <dbReference type="EMBL" id="THH20393.1"/>
    </source>
</evidence>
<keyword evidence="1" id="KW-0472">Membrane</keyword>
<comment type="caution">
    <text evidence="2">The sequence shown here is derived from an EMBL/GenBank/DDBJ whole genome shotgun (WGS) entry which is preliminary data.</text>
</comment>
<evidence type="ECO:0000313" key="3">
    <source>
        <dbReference type="Proteomes" id="UP000308730"/>
    </source>
</evidence>
<keyword evidence="3" id="KW-1185">Reference proteome</keyword>
<dbReference type="PANTHER" id="PTHR40465:SF1">
    <property type="entry name" value="DUF6534 DOMAIN-CONTAINING PROTEIN"/>
    <property type="match status" value="1"/>
</dbReference>
<accession>A0A4V3XG91</accession>
<protein>
    <submittedName>
        <fullName evidence="2">Uncharacterized protein</fullName>
    </submittedName>
</protein>
<name>A0A4V3XG91_9APHY</name>
<gene>
    <name evidence="2" type="ORF">EUX98_g8591</name>
</gene>
<dbReference type="EMBL" id="SGPM01000494">
    <property type="protein sequence ID" value="THH20393.1"/>
    <property type="molecule type" value="Genomic_DNA"/>
</dbReference>
<dbReference type="OrthoDB" id="2749860at2759"/>
<sequence>MSSPLLDLPFAVSINNTLGALYVGNVLVAIFFGITSAQVFLYFMRNPKDKLIYKIAVAVLWMIDTLHLVFVTHAGYHYGIINYGNPVALLTISWSLIGQVVLTTTSDAIVRSILAHRVWLHYCFMLGIRGRDDVRSTSGSSQAFHKARRAIMDLVLRPGHSVCRRHHYLGLTLCSAKETGVQGVFEDEVDREDSYVVQYQWKCTDKPLRGDLSHCIFDYANELHI</sequence>
<dbReference type="PANTHER" id="PTHR40465">
    <property type="entry name" value="CHROMOSOME 1, WHOLE GENOME SHOTGUN SEQUENCE"/>
    <property type="match status" value="1"/>
</dbReference>
<reference evidence="2 3" key="1">
    <citation type="submission" date="2019-02" db="EMBL/GenBank/DDBJ databases">
        <title>Genome sequencing of the rare red list fungi Antrodiella citrinella (Flaviporus citrinellus).</title>
        <authorList>
            <person name="Buettner E."/>
            <person name="Kellner H."/>
        </authorList>
    </citation>
    <scope>NUCLEOTIDE SEQUENCE [LARGE SCALE GENOMIC DNA]</scope>
    <source>
        <strain evidence="2 3">DSM 108506</strain>
    </source>
</reference>
<dbReference type="AlphaFoldDB" id="A0A4V3XG91"/>
<dbReference type="Proteomes" id="UP000308730">
    <property type="component" value="Unassembled WGS sequence"/>
</dbReference>
<keyword evidence="1" id="KW-0812">Transmembrane</keyword>
<feature type="transmembrane region" description="Helical" evidence="1">
    <location>
        <begin position="55"/>
        <end position="76"/>
    </location>
</feature>
<organism evidence="2 3">
    <name type="scientific">Antrodiella citrinella</name>
    <dbReference type="NCBI Taxonomy" id="2447956"/>
    <lineage>
        <taxon>Eukaryota</taxon>
        <taxon>Fungi</taxon>
        <taxon>Dikarya</taxon>
        <taxon>Basidiomycota</taxon>
        <taxon>Agaricomycotina</taxon>
        <taxon>Agaricomycetes</taxon>
        <taxon>Polyporales</taxon>
        <taxon>Steccherinaceae</taxon>
        <taxon>Antrodiella</taxon>
    </lineage>
</organism>
<feature type="transmembrane region" description="Helical" evidence="1">
    <location>
        <begin position="20"/>
        <end position="43"/>
    </location>
</feature>
<evidence type="ECO:0000256" key="1">
    <source>
        <dbReference type="SAM" id="Phobius"/>
    </source>
</evidence>
<feature type="transmembrane region" description="Helical" evidence="1">
    <location>
        <begin position="88"/>
        <end position="110"/>
    </location>
</feature>